<feature type="region of interest" description="Disordered" evidence="1">
    <location>
        <begin position="207"/>
        <end position="226"/>
    </location>
</feature>
<evidence type="ECO:0000259" key="2">
    <source>
        <dbReference type="Pfam" id="PF00567"/>
    </source>
</evidence>
<accession>A0AA39C381</accession>
<protein>
    <recommendedName>
        <fullName evidence="2">Tudor domain-containing protein</fullName>
    </recommendedName>
</protein>
<reference evidence="3" key="2">
    <citation type="submission" date="2023-03" db="EMBL/GenBank/DDBJ databases">
        <authorList>
            <person name="Inwood S.N."/>
            <person name="Skelly J.G."/>
            <person name="Guhlin J."/>
            <person name="Harrop T.W.R."/>
            <person name="Goldson S.G."/>
            <person name="Dearden P.K."/>
        </authorList>
    </citation>
    <scope>NUCLEOTIDE SEQUENCE</scope>
    <source>
        <strain evidence="3">Irish</strain>
        <tissue evidence="3">Whole body</tissue>
    </source>
</reference>
<feature type="domain" description="Tudor" evidence="2">
    <location>
        <begin position="15"/>
        <end position="124"/>
    </location>
</feature>
<dbReference type="InterPro" id="IPR002999">
    <property type="entry name" value="Tudor"/>
</dbReference>
<comment type="caution">
    <text evidence="3">The sequence shown here is derived from an EMBL/GenBank/DDBJ whole genome shotgun (WGS) entry which is preliminary data.</text>
</comment>
<dbReference type="GO" id="GO:0005737">
    <property type="term" value="C:cytoplasm"/>
    <property type="evidence" value="ECO:0007669"/>
    <property type="project" value="UniProtKB-ARBA"/>
</dbReference>
<dbReference type="EMBL" id="JAQQBS010001555">
    <property type="protein sequence ID" value="KAK0157106.1"/>
    <property type="molecule type" value="Genomic_DNA"/>
</dbReference>
<dbReference type="AlphaFoldDB" id="A0AA39C381"/>
<dbReference type="Gene3D" id="2.30.30.140">
    <property type="match status" value="1"/>
</dbReference>
<dbReference type="Pfam" id="PF00567">
    <property type="entry name" value="TUDOR"/>
    <property type="match status" value="1"/>
</dbReference>
<dbReference type="Gene3D" id="2.40.50.90">
    <property type="match status" value="1"/>
</dbReference>
<dbReference type="Proteomes" id="UP001168990">
    <property type="component" value="Unassembled WGS sequence"/>
</dbReference>
<proteinExistence type="predicted"/>
<keyword evidence="4" id="KW-1185">Reference proteome</keyword>
<feature type="compositionally biased region" description="Acidic residues" evidence="1">
    <location>
        <begin position="207"/>
        <end position="219"/>
    </location>
</feature>
<reference evidence="3" key="1">
    <citation type="journal article" date="2023" name="bioRxiv">
        <title>Scaffold-level genome assemblies of two parasitoid biocontrol wasps reveal the parthenogenesis mechanism and an associated novel virus.</title>
        <authorList>
            <person name="Inwood S."/>
            <person name="Skelly J."/>
            <person name="Guhlin J."/>
            <person name="Harrop T."/>
            <person name="Goldson S."/>
            <person name="Dearden P."/>
        </authorList>
    </citation>
    <scope>NUCLEOTIDE SEQUENCE</scope>
    <source>
        <strain evidence="3">Irish</strain>
        <tissue evidence="3">Whole body</tissue>
    </source>
</reference>
<dbReference type="SUPFAM" id="SSF63748">
    <property type="entry name" value="Tudor/PWWP/MBT"/>
    <property type="match status" value="1"/>
</dbReference>
<name>A0AA39C381_9HYME</name>
<organism evidence="3 4">
    <name type="scientific">Microctonus aethiopoides</name>
    <dbReference type="NCBI Taxonomy" id="144406"/>
    <lineage>
        <taxon>Eukaryota</taxon>
        <taxon>Metazoa</taxon>
        <taxon>Ecdysozoa</taxon>
        <taxon>Arthropoda</taxon>
        <taxon>Hexapoda</taxon>
        <taxon>Insecta</taxon>
        <taxon>Pterygota</taxon>
        <taxon>Neoptera</taxon>
        <taxon>Endopterygota</taxon>
        <taxon>Hymenoptera</taxon>
        <taxon>Apocrita</taxon>
        <taxon>Ichneumonoidea</taxon>
        <taxon>Braconidae</taxon>
        <taxon>Euphorinae</taxon>
        <taxon>Microctonus</taxon>
    </lineage>
</organism>
<gene>
    <name evidence="3" type="ORF">PV328_011883</name>
</gene>
<evidence type="ECO:0000256" key="1">
    <source>
        <dbReference type="SAM" id="MobiDB-lite"/>
    </source>
</evidence>
<evidence type="ECO:0000313" key="3">
    <source>
        <dbReference type="EMBL" id="KAK0157106.1"/>
    </source>
</evidence>
<dbReference type="InterPro" id="IPR035437">
    <property type="entry name" value="SNase_OB-fold_sf"/>
</dbReference>
<evidence type="ECO:0000313" key="4">
    <source>
        <dbReference type="Proteomes" id="UP001168990"/>
    </source>
</evidence>
<sequence length="226" mass="25903">MNHNKSHEIIGKCLECIPGNILTPSYFYIILGHEAWKLDKYSEDIHEFHQSRFIYNPVILTGHHLYSCKIQNKWRRILLLEVNMGECTIVPIDLGGVIVAEAEELKELPLHLHTPPSLAIRAHLVGLLPTLNNIWSLASANFITDLLCCASYRAYFYYFQLDTHSYGINIINRTGTVNIRQALINENLARSGYRTIELLKYPHRYEDETDTDSDLESDDSGVSIDN</sequence>